<name>A0AAN9KMP8_CANGL</name>
<evidence type="ECO:0000313" key="2">
    <source>
        <dbReference type="Proteomes" id="UP001367508"/>
    </source>
</evidence>
<comment type="caution">
    <text evidence="1">The sequence shown here is derived from an EMBL/GenBank/DDBJ whole genome shotgun (WGS) entry which is preliminary data.</text>
</comment>
<dbReference type="Proteomes" id="UP001367508">
    <property type="component" value="Unassembled WGS sequence"/>
</dbReference>
<gene>
    <name evidence="1" type="ORF">VNO77_30151</name>
</gene>
<sequence>MPSLVAHLKEIKTLFENNINGKCSSSSWEQPSSNLSLYFSRLVFNRLMMFFVSIGTRYGLDEEEDPVSGGEFTSGRIGVHGKARHFFTFINLIIVL</sequence>
<proteinExistence type="predicted"/>
<dbReference type="EMBL" id="JAYMYQ010000007">
    <property type="protein sequence ID" value="KAK7320560.1"/>
    <property type="molecule type" value="Genomic_DNA"/>
</dbReference>
<dbReference type="AlphaFoldDB" id="A0AAN9KMP8"/>
<reference evidence="1 2" key="1">
    <citation type="submission" date="2024-01" db="EMBL/GenBank/DDBJ databases">
        <title>The genomes of 5 underutilized Papilionoideae crops provide insights into root nodulation and disease resistanc.</title>
        <authorList>
            <person name="Jiang F."/>
        </authorList>
    </citation>
    <scope>NUCLEOTIDE SEQUENCE [LARGE SCALE GENOMIC DNA]</scope>
    <source>
        <strain evidence="1">LVBAO_FW01</strain>
        <tissue evidence="1">Leaves</tissue>
    </source>
</reference>
<protein>
    <submittedName>
        <fullName evidence="1">Uncharacterized protein</fullName>
    </submittedName>
</protein>
<evidence type="ECO:0000313" key="1">
    <source>
        <dbReference type="EMBL" id="KAK7320560.1"/>
    </source>
</evidence>
<organism evidence="1 2">
    <name type="scientific">Canavalia gladiata</name>
    <name type="common">Sword bean</name>
    <name type="synonym">Dolichos gladiatus</name>
    <dbReference type="NCBI Taxonomy" id="3824"/>
    <lineage>
        <taxon>Eukaryota</taxon>
        <taxon>Viridiplantae</taxon>
        <taxon>Streptophyta</taxon>
        <taxon>Embryophyta</taxon>
        <taxon>Tracheophyta</taxon>
        <taxon>Spermatophyta</taxon>
        <taxon>Magnoliopsida</taxon>
        <taxon>eudicotyledons</taxon>
        <taxon>Gunneridae</taxon>
        <taxon>Pentapetalae</taxon>
        <taxon>rosids</taxon>
        <taxon>fabids</taxon>
        <taxon>Fabales</taxon>
        <taxon>Fabaceae</taxon>
        <taxon>Papilionoideae</taxon>
        <taxon>50 kb inversion clade</taxon>
        <taxon>NPAAA clade</taxon>
        <taxon>indigoferoid/millettioid clade</taxon>
        <taxon>Phaseoleae</taxon>
        <taxon>Canavalia</taxon>
    </lineage>
</organism>
<keyword evidence="2" id="KW-1185">Reference proteome</keyword>
<accession>A0AAN9KMP8</accession>